<name>A0A811NIY2_9POAL</name>
<comment type="caution">
    <text evidence="2">The sequence shown here is derived from an EMBL/GenBank/DDBJ whole genome shotgun (WGS) entry which is preliminary data.</text>
</comment>
<evidence type="ECO:0000313" key="2">
    <source>
        <dbReference type="EMBL" id="CAD6224642.1"/>
    </source>
</evidence>
<sequence length="255" mass="28053">MPCLAKEFHPKLPAANHYCKSLSSLIRETYAHCHVPCVRIPAGAGWSSGEDSDDDSVLDEAQDTKQVILNEMRNRQMKKRSRCSVDSPTLPLSSSSAFAWSYTPLDPRTVLDKVSSPKTCVVVEGAAAEEKEEEEEEAADDEGDCDADDESEAFFSVKSFFTRSTSRAATVASSACMMMIDPPPPTLMRSPEAWERFQDLEGWPFGLCRRPAGRPPLPPLPSTPADSWKWRKSVSSLAASPTPAYRHKITPASSK</sequence>
<feature type="region of interest" description="Disordered" evidence="1">
    <location>
        <begin position="126"/>
        <end position="148"/>
    </location>
</feature>
<dbReference type="OrthoDB" id="1930572at2759"/>
<evidence type="ECO:0000313" key="3">
    <source>
        <dbReference type="Proteomes" id="UP000604825"/>
    </source>
</evidence>
<organism evidence="2 3">
    <name type="scientific">Miscanthus lutarioriparius</name>
    <dbReference type="NCBI Taxonomy" id="422564"/>
    <lineage>
        <taxon>Eukaryota</taxon>
        <taxon>Viridiplantae</taxon>
        <taxon>Streptophyta</taxon>
        <taxon>Embryophyta</taxon>
        <taxon>Tracheophyta</taxon>
        <taxon>Spermatophyta</taxon>
        <taxon>Magnoliopsida</taxon>
        <taxon>Liliopsida</taxon>
        <taxon>Poales</taxon>
        <taxon>Poaceae</taxon>
        <taxon>PACMAD clade</taxon>
        <taxon>Panicoideae</taxon>
        <taxon>Andropogonodae</taxon>
        <taxon>Andropogoneae</taxon>
        <taxon>Saccharinae</taxon>
        <taxon>Miscanthus</taxon>
    </lineage>
</organism>
<dbReference type="AlphaFoldDB" id="A0A811NIY2"/>
<evidence type="ECO:0000256" key="1">
    <source>
        <dbReference type="SAM" id="MobiDB-lite"/>
    </source>
</evidence>
<feature type="region of interest" description="Disordered" evidence="1">
    <location>
        <begin position="211"/>
        <end position="255"/>
    </location>
</feature>
<dbReference type="EMBL" id="CAJGYO010000004">
    <property type="protein sequence ID" value="CAD6224642.1"/>
    <property type="molecule type" value="Genomic_DNA"/>
</dbReference>
<accession>A0A811NIY2</accession>
<proteinExistence type="predicted"/>
<feature type="compositionally biased region" description="Pro residues" evidence="1">
    <location>
        <begin position="213"/>
        <end position="222"/>
    </location>
</feature>
<dbReference type="PANTHER" id="PTHR36324:SF1">
    <property type="entry name" value="OS09G0460100 PROTEIN"/>
    <property type="match status" value="1"/>
</dbReference>
<dbReference type="Proteomes" id="UP000604825">
    <property type="component" value="Unassembled WGS sequence"/>
</dbReference>
<dbReference type="PANTHER" id="PTHR36324">
    <property type="entry name" value="OS09G0460100 PROTEIN"/>
    <property type="match status" value="1"/>
</dbReference>
<gene>
    <name evidence="2" type="ORF">NCGR_LOCUS16906</name>
</gene>
<reference evidence="2" key="1">
    <citation type="submission" date="2020-10" db="EMBL/GenBank/DDBJ databases">
        <authorList>
            <person name="Han B."/>
            <person name="Lu T."/>
            <person name="Zhao Q."/>
            <person name="Huang X."/>
            <person name="Zhao Y."/>
        </authorList>
    </citation>
    <scope>NUCLEOTIDE SEQUENCE</scope>
</reference>
<keyword evidence="3" id="KW-1185">Reference proteome</keyword>
<feature type="compositionally biased region" description="Acidic residues" evidence="1">
    <location>
        <begin position="130"/>
        <end position="148"/>
    </location>
</feature>
<protein>
    <submittedName>
        <fullName evidence="2">Uncharacterized protein</fullName>
    </submittedName>
</protein>